<dbReference type="EMBL" id="CAKXAJ010025449">
    <property type="protein sequence ID" value="CAH2239668.1"/>
    <property type="molecule type" value="Genomic_DNA"/>
</dbReference>
<evidence type="ECO:0000313" key="1">
    <source>
        <dbReference type="EMBL" id="CAH2239668.1"/>
    </source>
</evidence>
<dbReference type="OrthoDB" id="7474798at2759"/>
<dbReference type="Proteomes" id="UP000838756">
    <property type="component" value="Unassembled WGS sequence"/>
</dbReference>
<reference evidence="1" key="1">
    <citation type="submission" date="2022-03" db="EMBL/GenBank/DDBJ databases">
        <authorList>
            <person name="Lindestad O."/>
        </authorList>
    </citation>
    <scope>NUCLEOTIDE SEQUENCE</scope>
</reference>
<accession>A0A8S4RPK4</accession>
<comment type="caution">
    <text evidence="1">The sequence shown here is derived from an EMBL/GenBank/DDBJ whole genome shotgun (WGS) entry which is preliminary data.</text>
</comment>
<name>A0A8S4RPK4_9NEOP</name>
<dbReference type="AlphaFoldDB" id="A0A8S4RPK4"/>
<gene>
    <name evidence="1" type="primary">jg12444</name>
    <name evidence="1" type="ORF">PAEG_LOCUS16331</name>
</gene>
<organism evidence="1 2">
    <name type="scientific">Pararge aegeria aegeria</name>
    <dbReference type="NCBI Taxonomy" id="348720"/>
    <lineage>
        <taxon>Eukaryota</taxon>
        <taxon>Metazoa</taxon>
        <taxon>Ecdysozoa</taxon>
        <taxon>Arthropoda</taxon>
        <taxon>Hexapoda</taxon>
        <taxon>Insecta</taxon>
        <taxon>Pterygota</taxon>
        <taxon>Neoptera</taxon>
        <taxon>Endopterygota</taxon>
        <taxon>Lepidoptera</taxon>
        <taxon>Glossata</taxon>
        <taxon>Ditrysia</taxon>
        <taxon>Papilionoidea</taxon>
        <taxon>Nymphalidae</taxon>
        <taxon>Satyrinae</taxon>
        <taxon>Satyrini</taxon>
        <taxon>Parargina</taxon>
        <taxon>Pararge</taxon>
    </lineage>
</organism>
<evidence type="ECO:0000313" key="2">
    <source>
        <dbReference type="Proteomes" id="UP000838756"/>
    </source>
</evidence>
<sequence length="159" mass="18504">MMTRRAESRENERELLEVIRNNNRLKSELSALHLNYVDMVEERDRLQLLVDRFDECHVRGGQITNLQRELSDAHNHKTELEGAAHNTTALRNQSLYEELVATDMGTVITGLSKLLKFNSDTNVVPCSSNKLKKYIKVNRYIRKTQKLLKIHKSKTKTKK</sequence>
<protein>
    <submittedName>
        <fullName evidence="1">Jg12444 protein</fullName>
    </submittedName>
</protein>
<keyword evidence="2" id="KW-1185">Reference proteome</keyword>
<proteinExistence type="predicted"/>